<evidence type="ECO:0000313" key="3">
    <source>
        <dbReference type="Proteomes" id="UP001408789"/>
    </source>
</evidence>
<proteinExistence type="predicted"/>
<feature type="compositionally biased region" description="Low complexity" evidence="1">
    <location>
        <begin position="21"/>
        <end position="36"/>
    </location>
</feature>
<feature type="compositionally biased region" description="Basic residues" evidence="1">
    <location>
        <begin position="1"/>
        <end position="11"/>
    </location>
</feature>
<dbReference type="AlphaFoldDB" id="A0AAP0D982"/>
<dbReference type="EMBL" id="JBCNJP010000014">
    <property type="protein sequence ID" value="KAK9068222.1"/>
    <property type="molecule type" value="Genomic_DNA"/>
</dbReference>
<protein>
    <submittedName>
        <fullName evidence="2">Uncharacterized protein</fullName>
    </submittedName>
</protein>
<reference evidence="2 3" key="1">
    <citation type="submission" date="2024-04" db="EMBL/GenBank/DDBJ databases">
        <title>The reference genome of an endangered Asteraceae, Deinandra increscens subsp. villosa, native to the Central Coast of California.</title>
        <authorList>
            <person name="Guilliams M."/>
            <person name="Hasenstab-Lehman K."/>
            <person name="Meyer R."/>
            <person name="Mcevoy S."/>
        </authorList>
    </citation>
    <scope>NUCLEOTIDE SEQUENCE [LARGE SCALE GENOMIC DNA]</scope>
    <source>
        <tissue evidence="2">Leaf</tissue>
    </source>
</reference>
<feature type="compositionally biased region" description="Polar residues" evidence="1">
    <location>
        <begin position="82"/>
        <end position="108"/>
    </location>
</feature>
<comment type="caution">
    <text evidence="2">The sequence shown here is derived from an EMBL/GenBank/DDBJ whole genome shotgun (WGS) entry which is preliminary data.</text>
</comment>
<feature type="region of interest" description="Disordered" evidence="1">
    <location>
        <begin position="1"/>
        <end position="120"/>
    </location>
</feature>
<accession>A0AAP0D982</accession>
<sequence>MVFKGRFFHSKKSSDISSPEGSNSPRSTGSSSNSPIKSDKKKSKSTSKDEHHPPIGSSFRQNQVNDASISKDHSRSKKDGAQNAQSTSSVTRKPSLGAGTSSGSSNLSRKGAAEVPATVSPILTLSLGLNRIKRRSGPLPQESFFKFDVYTFDLV</sequence>
<organism evidence="2 3">
    <name type="scientific">Deinandra increscens subsp. villosa</name>
    <dbReference type="NCBI Taxonomy" id="3103831"/>
    <lineage>
        <taxon>Eukaryota</taxon>
        <taxon>Viridiplantae</taxon>
        <taxon>Streptophyta</taxon>
        <taxon>Embryophyta</taxon>
        <taxon>Tracheophyta</taxon>
        <taxon>Spermatophyta</taxon>
        <taxon>Magnoliopsida</taxon>
        <taxon>eudicotyledons</taxon>
        <taxon>Gunneridae</taxon>
        <taxon>Pentapetalae</taxon>
        <taxon>asterids</taxon>
        <taxon>campanulids</taxon>
        <taxon>Asterales</taxon>
        <taxon>Asteraceae</taxon>
        <taxon>Asteroideae</taxon>
        <taxon>Heliantheae alliance</taxon>
        <taxon>Madieae</taxon>
        <taxon>Madiinae</taxon>
        <taxon>Deinandra</taxon>
    </lineage>
</organism>
<keyword evidence="3" id="KW-1185">Reference proteome</keyword>
<gene>
    <name evidence="2" type="ORF">SSX86_012333</name>
</gene>
<dbReference type="Proteomes" id="UP001408789">
    <property type="component" value="Unassembled WGS sequence"/>
</dbReference>
<evidence type="ECO:0000313" key="2">
    <source>
        <dbReference type="EMBL" id="KAK9068222.1"/>
    </source>
</evidence>
<feature type="compositionally biased region" description="Polar residues" evidence="1">
    <location>
        <begin position="58"/>
        <end position="68"/>
    </location>
</feature>
<feature type="compositionally biased region" description="Basic and acidic residues" evidence="1">
    <location>
        <begin position="69"/>
        <end position="80"/>
    </location>
</feature>
<name>A0AAP0D982_9ASTR</name>
<evidence type="ECO:0000256" key="1">
    <source>
        <dbReference type="SAM" id="MobiDB-lite"/>
    </source>
</evidence>